<dbReference type="Proteomes" id="UP001302274">
    <property type="component" value="Unassembled WGS sequence"/>
</dbReference>
<protein>
    <submittedName>
        <fullName evidence="3">Phosphatase PAP2 family protein</fullName>
    </submittedName>
</protein>
<dbReference type="Gene3D" id="1.20.144.10">
    <property type="entry name" value="Phosphatidic acid phosphatase type 2/haloperoxidase"/>
    <property type="match status" value="1"/>
</dbReference>
<dbReference type="Pfam" id="PF01569">
    <property type="entry name" value="PAP2"/>
    <property type="match status" value="1"/>
</dbReference>
<proteinExistence type="predicted"/>
<feature type="domain" description="Phosphatidic acid phosphatase type 2/haloperoxidase" evidence="2">
    <location>
        <begin position="151"/>
        <end position="224"/>
    </location>
</feature>
<organism evidence="3 4">
    <name type="scientific">Bacteriovorax antarcticus</name>
    <dbReference type="NCBI Taxonomy" id="3088717"/>
    <lineage>
        <taxon>Bacteria</taxon>
        <taxon>Pseudomonadati</taxon>
        <taxon>Bdellovibrionota</taxon>
        <taxon>Bacteriovoracia</taxon>
        <taxon>Bacteriovoracales</taxon>
        <taxon>Bacteriovoracaceae</taxon>
        <taxon>Bacteriovorax</taxon>
    </lineage>
</organism>
<keyword evidence="4" id="KW-1185">Reference proteome</keyword>
<accession>A0ABU5VZY8</accession>
<evidence type="ECO:0000313" key="3">
    <source>
        <dbReference type="EMBL" id="MEA9357869.1"/>
    </source>
</evidence>
<dbReference type="InterPro" id="IPR036938">
    <property type="entry name" value="PAP2/HPO_sf"/>
</dbReference>
<dbReference type="SUPFAM" id="SSF48317">
    <property type="entry name" value="Acid phosphatase/Vanadium-dependent haloperoxidase"/>
    <property type="match status" value="1"/>
</dbReference>
<name>A0ABU5VZY8_9BACT</name>
<evidence type="ECO:0000313" key="4">
    <source>
        <dbReference type="Proteomes" id="UP001302274"/>
    </source>
</evidence>
<comment type="caution">
    <text evidence="3">The sequence shown here is derived from an EMBL/GenBank/DDBJ whole genome shotgun (WGS) entry which is preliminary data.</text>
</comment>
<feature type="signal peptide" evidence="1">
    <location>
        <begin position="1"/>
        <end position="20"/>
    </location>
</feature>
<gene>
    <name evidence="3" type="ORF">SHI21_16685</name>
</gene>
<dbReference type="InterPro" id="IPR000326">
    <property type="entry name" value="PAP2/HPO"/>
</dbReference>
<feature type="chain" id="PRO_5046236958" evidence="1">
    <location>
        <begin position="21"/>
        <end position="268"/>
    </location>
</feature>
<dbReference type="EMBL" id="JAYGJQ010000002">
    <property type="protein sequence ID" value="MEA9357869.1"/>
    <property type="molecule type" value="Genomic_DNA"/>
</dbReference>
<reference evidence="3 4" key="1">
    <citation type="submission" date="2023-11" db="EMBL/GenBank/DDBJ databases">
        <title>A Novel Polar Bacteriovorax (B. antarcticus) Isolated from the Biocrust in Antarctica.</title>
        <authorList>
            <person name="Mun W."/>
            <person name="Choi S.Y."/>
            <person name="Mitchell R.J."/>
        </authorList>
    </citation>
    <scope>NUCLEOTIDE SEQUENCE [LARGE SCALE GENOMIC DNA]</scope>
    <source>
        <strain evidence="3 4">PP10</strain>
    </source>
</reference>
<dbReference type="RefSeq" id="WP_323578049.1">
    <property type="nucleotide sequence ID" value="NZ_JAYGJQ010000002.1"/>
</dbReference>
<evidence type="ECO:0000256" key="1">
    <source>
        <dbReference type="SAM" id="SignalP"/>
    </source>
</evidence>
<sequence>MKRFLFISLVSLFFSKNISAADLDMQTSWSGLTSSLTYLYQGSYLQFTEKNNLYYAAAAAPSLWYSFEEDKRISANARAKNIPKYMQISSDLAPVLSFPIIPIAFFSYGVKKDDDRAVQFAKESFATMYLALLESAALSVIHIHERPDKEKLSQWETNFRGSSSFPSGHVIPYATFALKTFQFYGPYYAIVPSALFVATSIQRVRDGKHYLSDIVGGFFLTAFASEGVRKAADYKGNNVVYRSLFEHNFRVGYTAYEGAIGPRITMDW</sequence>
<evidence type="ECO:0000259" key="2">
    <source>
        <dbReference type="Pfam" id="PF01569"/>
    </source>
</evidence>
<keyword evidence="1" id="KW-0732">Signal</keyword>